<evidence type="ECO:0000256" key="5">
    <source>
        <dbReference type="ARBA" id="ARBA00023274"/>
    </source>
</evidence>
<dbReference type="PROSITE" id="PS50881">
    <property type="entry name" value="S5_DSRBD"/>
    <property type="match status" value="1"/>
</dbReference>
<dbReference type="Pfam" id="PF03719">
    <property type="entry name" value="Ribosomal_S5_C"/>
    <property type="match status" value="1"/>
</dbReference>
<dbReference type="GO" id="GO:0019843">
    <property type="term" value="F:rRNA binding"/>
    <property type="evidence" value="ECO:0007669"/>
    <property type="project" value="UniProtKB-UniRule"/>
</dbReference>
<dbReference type="InterPro" id="IPR000851">
    <property type="entry name" value="Ribosomal_uS5"/>
</dbReference>
<keyword evidence="5 7" id="KW-0687">Ribonucleoprotein</keyword>
<evidence type="ECO:0000256" key="8">
    <source>
        <dbReference type="RuleBase" id="RU003823"/>
    </source>
</evidence>
<dbReference type="AlphaFoldDB" id="A0A0G1X6Y4"/>
<dbReference type="Gene3D" id="3.30.160.20">
    <property type="match status" value="1"/>
</dbReference>
<dbReference type="InterPro" id="IPR014721">
    <property type="entry name" value="Ribsml_uS5_D2-typ_fold_subgr"/>
</dbReference>
<comment type="subunit">
    <text evidence="7">Part of the 30S ribosomal subunit. Contacts proteins S4 and S8.</text>
</comment>
<dbReference type="InterPro" id="IPR005712">
    <property type="entry name" value="Ribosomal_uS5_bac-type"/>
</dbReference>
<dbReference type="InterPro" id="IPR013810">
    <property type="entry name" value="Ribosomal_uS5_N"/>
</dbReference>
<evidence type="ECO:0000256" key="3">
    <source>
        <dbReference type="ARBA" id="ARBA00022884"/>
    </source>
</evidence>
<dbReference type="NCBIfam" id="TIGR01021">
    <property type="entry name" value="rpsE_bact"/>
    <property type="match status" value="1"/>
</dbReference>
<dbReference type="SUPFAM" id="SSF54768">
    <property type="entry name" value="dsRNA-binding domain-like"/>
    <property type="match status" value="1"/>
</dbReference>
<protein>
    <recommendedName>
        <fullName evidence="6 7">Small ribosomal subunit protein uS5</fullName>
    </recommendedName>
</protein>
<sequence>MSGGQRGGRRPRPISAPKEFDERVVEINRVTRVVKGGKRMRFRALVVIGDKQGRVAYGLGKAADVTTAVAKAVTDAKKDVKAVYLQKGTLPYQIMAVHKSAQVLIKPAQPGTGLIAGGPVRIVLDLAGVKDAVAKMLGSSNKISNIVATVDALGRITSPQAIWESRGVARPAGKSKAESPS</sequence>
<comment type="similarity">
    <text evidence="1 7 8">Belongs to the universal ribosomal protein uS5 family.</text>
</comment>
<dbReference type="SUPFAM" id="SSF54211">
    <property type="entry name" value="Ribosomal protein S5 domain 2-like"/>
    <property type="match status" value="1"/>
</dbReference>
<organism evidence="10 11">
    <name type="scientific">candidate division Kazan bacterium GW2011_GWB1_52_7</name>
    <dbReference type="NCBI Taxonomy" id="1620414"/>
    <lineage>
        <taxon>Bacteria</taxon>
        <taxon>Bacteria division Kazan-3B-28</taxon>
    </lineage>
</organism>
<dbReference type="GO" id="GO:0005737">
    <property type="term" value="C:cytoplasm"/>
    <property type="evidence" value="ECO:0007669"/>
    <property type="project" value="UniProtKB-ARBA"/>
</dbReference>
<dbReference type="GO" id="GO:0006412">
    <property type="term" value="P:translation"/>
    <property type="evidence" value="ECO:0007669"/>
    <property type="project" value="UniProtKB-UniRule"/>
</dbReference>
<dbReference type="InterPro" id="IPR020568">
    <property type="entry name" value="Ribosomal_Su5_D2-typ_SF"/>
</dbReference>
<keyword evidence="2 7" id="KW-0699">rRNA-binding</keyword>
<keyword evidence="3 7" id="KW-0694">RNA-binding</keyword>
<comment type="function">
    <text evidence="7">With S4 and S12 plays an important role in translational accuracy.</text>
</comment>
<dbReference type="InterPro" id="IPR005324">
    <property type="entry name" value="Ribosomal_uS5_C"/>
</dbReference>
<dbReference type="HAMAP" id="MF_01307_B">
    <property type="entry name" value="Ribosomal_uS5_B"/>
    <property type="match status" value="1"/>
</dbReference>
<dbReference type="GO" id="GO:0003735">
    <property type="term" value="F:structural constituent of ribosome"/>
    <property type="evidence" value="ECO:0007669"/>
    <property type="project" value="UniProtKB-UniRule"/>
</dbReference>
<evidence type="ECO:0000313" key="10">
    <source>
        <dbReference type="EMBL" id="KKW26721.1"/>
    </source>
</evidence>
<evidence type="ECO:0000256" key="4">
    <source>
        <dbReference type="ARBA" id="ARBA00022980"/>
    </source>
</evidence>
<comment type="function">
    <text evidence="7">Located at the back of the 30S subunit body where it stabilizes the conformation of the head with respect to the body.</text>
</comment>
<keyword evidence="4 7" id="KW-0689">Ribosomal protein</keyword>
<dbReference type="Proteomes" id="UP000034913">
    <property type="component" value="Unassembled WGS sequence"/>
</dbReference>
<reference evidence="10 11" key="1">
    <citation type="journal article" date="2015" name="Nature">
        <title>rRNA introns, odd ribosomes, and small enigmatic genomes across a large radiation of phyla.</title>
        <authorList>
            <person name="Brown C.T."/>
            <person name="Hug L.A."/>
            <person name="Thomas B.C."/>
            <person name="Sharon I."/>
            <person name="Castelle C.J."/>
            <person name="Singh A."/>
            <person name="Wilkins M.J."/>
            <person name="Williams K.H."/>
            <person name="Banfield J.F."/>
        </authorList>
    </citation>
    <scope>NUCLEOTIDE SEQUENCE [LARGE SCALE GENOMIC DNA]</scope>
</reference>
<evidence type="ECO:0000256" key="7">
    <source>
        <dbReference type="HAMAP-Rule" id="MF_01307"/>
    </source>
</evidence>
<dbReference type="Gene3D" id="3.30.230.10">
    <property type="match status" value="1"/>
</dbReference>
<dbReference type="PANTHER" id="PTHR48277:SF1">
    <property type="entry name" value="MITOCHONDRIAL RIBOSOMAL PROTEIN S5"/>
    <property type="match status" value="1"/>
</dbReference>
<gene>
    <name evidence="7" type="primary">rpsE</name>
    <name evidence="10" type="ORF">VF00_C0002G0046</name>
</gene>
<evidence type="ECO:0000256" key="6">
    <source>
        <dbReference type="ARBA" id="ARBA00035255"/>
    </source>
</evidence>
<dbReference type="EMBL" id="LCRB01000002">
    <property type="protein sequence ID" value="KKW26721.1"/>
    <property type="molecule type" value="Genomic_DNA"/>
</dbReference>
<dbReference type="Pfam" id="PF00333">
    <property type="entry name" value="Ribosomal_S5"/>
    <property type="match status" value="1"/>
</dbReference>
<evidence type="ECO:0000259" key="9">
    <source>
        <dbReference type="PROSITE" id="PS50881"/>
    </source>
</evidence>
<feature type="domain" description="S5 DRBM" evidence="9">
    <location>
        <begin position="20"/>
        <end position="83"/>
    </location>
</feature>
<evidence type="ECO:0000256" key="1">
    <source>
        <dbReference type="ARBA" id="ARBA00008945"/>
    </source>
</evidence>
<comment type="domain">
    <text evidence="7">The N-terminal domain interacts with the head of the 30S subunit; the C-terminal domain interacts with the body and contacts protein S4. The interaction surface between S4 and S5 is involved in control of translational fidelity.</text>
</comment>
<evidence type="ECO:0000256" key="2">
    <source>
        <dbReference type="ARBA" id="ARBA00022730"/>
    </source>
</evidence>
<dbReference type="GO" id="GO:0042254">
    <property type="term" value="P:ribosome biogenesis"/>
    <property type="evidence" value="ECO:0007669"/>
    <property type="project" value="UniProtKB-ARBA"/>
</dbReference>
<dbReference type="GO" id="GO:0015935">
    <property type="term" value="C:small ribosomal subunit"/>
    <property type="evidence" value="ECO:0007669"/>
    <property type="project" value="InterPro"/>
</dbReference>
<name>A0A0G1X6Y4_UNCK3</name>
<accession>A0A0G1X6Y4</accession>
<dbReference type="FunFam" id="3.30.160.20:FF:000001">
    <property type="entry name" value="30S ribosomal protein S5"/>
    <property type="match status" value="1"/>
</dbReference>
<evidence type="ECO:0000313" key="11">
    <source>
        <dbReference type="Proteomes" id="UP000034913"/>
    </source>
</evidence>
<proteinExistence type="inferred from homology"/>
<dbReference type="PANTHER" id="PTHR48277">
    <property type="entry name" value="MITOCHONDRIAL RIBOSOMAL PROTEIN S5"/>
    <property type="match status" value="1"/>
</dbReference>
<comment type="caution">
    <text evidence="10">The sequence shown here is derived from an EMBL/GenBank/DDBJ whole genome shotgun (WGS) entry which is preliminary data.</text>
</comment>
<dbReference type="FunFam" id="3.30.230.10:FF:000002">
    <property type="entry name" value="30S ribosomal protein S5"/>
    <property type="match status" value="1"/>
</dbReference>